<proteinExistence type="predicted"/>
<feature type="coiled-coil region" evidence="2">
    <location>
        <begin position="670"/>
        <end position="815"/>
    </location>
</feature>
<dbReference type="GO" id="GO:0060285">
    <property type="term" value="P:cilium-dependent cell motility"/>
    <property type="evidence" value="ECO:0007669"/>
    <property type="project" value="TreeGrafter"/>
</dbReference>
<evidence type="ECO:0000313" key="4">
    <source>
        <dbReference type="EMBL" id="KAI3426959.1"/>
    </source>
</evidence>
<feature type="coiled-coil region" evidence="2">
    <location>
        <begin position="258"/>
        <end position="330"/>
    </location>
</feature>
<dbReference type="OrthoDB" id="10259720at2759"/>
<protein>
    <recommendedName>
        <fullName evidence="6">Coiled-coil domain-containing protein 39</fullName>
    </recommendedName>
</protein>
<keyword evidence="5" id="KW-1185">Reference proteome</keyword>
<gene>
    <name evidence="4" type="ORF">D9Q98_006903</name>
</gene>
<dbReference type="InterPro" id="IPR033290">
    <property type="entry name" value="CCDC39"/>
</dbReference>
<dbReference type="GO" id="GO:0003341">
    <property type="term" value="P:cilium movement"/>
    <property type="evidence" value="ECO:0007669"/>
    <property type="project" value="InterPro"/>
</dbReference>
<dbReference type="AlphaFoldDB" id="A0A9D4TJ86"/>
<dbReference type="EMBL" id="SIDB01000010">
    <property type="protein sequence ID" value="KAI3426959.1"/>
    <property type="molecule type" value="Genomic_DNA"/>
</dbReference>
<organism evidence="4 5">
    <name type="scientific">Chlorella vulgaris</name>
    <name type="common">Green alga</name>
    <dbReference type="NCBI Taxonomy" id="3077"/>
    <lineage>
        <taxon>Eukaryota</taxon>
        <taxon>Viridiplantae</taxon>
        <taxon>Chlorophyta</taxon>
        <taxon>core chlorophytes</taxon>
        <taxon>Trebouxiophyceae</taxon>
        <taxon>Chlorellales</taxon>
        <taxon>Chlorellaceae</taxon>
        <taxon>Chlorella clade</taxon>
        <taxon>Chlorella</taxon>
    </lineage>
</organism>
<evidence type="ECO:0008006" key="6">
    <source>
        <dbReference type="Google" id="ProtNLM"/>
    </source>
</evidence>
<feature type="coiled-coil region" evidence="2">
    <location>
        <begin position="366"/>
        <end position="400"/>
    </location>
</feature>
<dbReference type="GO" id="GO:0005930">
    <property type="term" value="C:axoneme"/>
    <property type="evidence" value="ECO:0007669"/>
    <property type="project" value="InterPro"/>
</dbReference>
<reference evidence="4" key="2">
    <citation type="submission" date="2020-11" db="EMBL/GenBank/DDBJ databases">
        <authorList>
            <person name="Cecchin M."/>
            <person name="Marcolungo L."/>
            <person name="Rossato M."/>
            <person name="Girolomoni L."/>
            <person name="Cosentino E."/>
            <person name="Cuine S."/>
            <person name="Li-Beisson Y."/>
            <person name="Delledonne M."/>
            <person name="Ballottari M."/>
        </authorList>
    </citation>
    <scope>NUCLEOTIDE SEQUENCE</scope>
    <source>
        <strain evidence="4">211/11P</strain>
        <tissue evidence="4">Whole cell</tissue>
    </source>
</reference>
<feature type="coiled-coil region" evidence="2">
    <location>
        <begin position="30"/>
        <end position="57"/>
    </location>
</feature>
<comment type="caution">
    <text evidence="4">The sequence shown here is derived from an EMBL/GenBank/DDBJ whole genome shotgun (WGS) entry which is preliminary data.</text>
</comment>
<dbReference type="Proteomes" id="UP001055712">
    <property type="component" value="Unassembled WGS sequence"/>
</dbReference>
<accession>A0A9D4TJ86</accession>
<feature type="region of interest" description="Disordered" evidence="3">
    <location>
        <begin position="881"/>
        <end position="951"/>
    </location>
</feature>
<dbReference type="GO" id="GO:0036159">
    <property type="term" value="P:inner dynein arm assembly"/>
    <property type="evidence" value="ECO:0007669"/>
    <property type="project" value="InterPro"/>
</dbReference>
<dbReference type="PANTHER" id="PTHR18962:SF0">
    <property type="entry name" value="COILED-COIL DOMAIN-CONTAINING PROTEIN 39"/>
    <property type="match status" value="1"/>
</dbReference>
<keyword evidence="1 2" id="KW-0175">Coiled coil</keyword>
<dbReference type="PANTHER" id="PTHR18962">
    <property type="entry name" value="COILED-COIL DOMAIN-CONTAINING PROTEIN 39"/>
    <property type="match status" value="1"/>
</dbReference>
<evidence type="ECO:0000256" key="2">
    <source>
        <dbReference type="SAM" id="Coils"/>
    </source>
</evidence>
<evidence type="ECO:0000256" key="3">
    <source>
        <dbReference type="SAM" id="MobiDB-lite"/>
    </source>
</evidence>
<evidence type="ECO:0000256" key="1">
    <source>
        <dbReference type="ARBA" id="ARBA00023054"/>
    </source>
</evidence>
<name>A0A9D4TJ86_CHLVU</name>
<sequence length="967" mass="107266">MEAFSVSSAPQQAGKRARRSFLPEFADAANQALDRDISALEAELERAQAQLEENEDHTRVLSEHLDNVRQEITHTQARVAARRREVVSEAHLAQIAARETGRLRADSARLQRLRAELEQRATAMRTESFQAGERMEQFKLLQNWNQEELEQWLAAARQKEDDSLALERYRRQDEARVKELGTALERVSREAFQGERDLEEECVETVAAQAELAKAAQDFRRLHGERQELLAQWEGVLEAITRRDAAILEAGQEQAERSAQLAGLKQELAEQAAELDAELAEGEAAQRLILQQERQIKGLYESYRSSQAAAAEAEDKADQLANSLGQATDQVQVQAAASRHLRAELERRAAAVESAQARVDSARVRLQLEAQQLGSMQQKIQQLEALQAEEQQRAASLDKHLATLAKQQFRAAQELHDGQERQRQLAAEARGARSQGRNLSQKVAQLEEQLTRQQEVRYTADYELLHMEQRVTRAEGRHTKDETQQLEARIRQLEAALAAVLAEHGMLAQEVKRAEEDYARAQRQSQAVQSEQGAILDEMARLTVECTAVGRALKQAGKEREERLLCVDMGRLELRRLRMLLGSKSGEVVSLEVRKRSLEAGMIERRSEIEVQLELMQGEDRLLRDELHRVALELQSRKLALQKLQRKHDTLRLKGRSQDGGEVQSQAYYIIRAAQERQELAEQAAALQAKITQEERAVGALETTLRRLQGNNSDMHFNARHTGPKEVLEQHAELRRQLEAAEASLRGKLAEETSLSTQLEQARARLGNVAAEEAGLRHRVEALQRQKAETQQQVQEQLERRQRAAQRAAKMQRQALLGGSSVAGNQAGTVLPVPPALLVADVQLAQVKTATKGMVEALVVVAGQHTELQLLQRIEAETGVRLGSTPGSSRPGSAASRGMSAACGSSTACSSAAGTPVSSRPSSAARCEPGLSGGSRRSRPGSSCSSGRLARGSLAKQASVQTVQLQL</sequence>
<feature type="region of interest" description="Disordered" evidence="3">
    <location>
        <begin position="415"/>
        <end position="440"/>
    </location>
</feature>
<reference evidence="4" key="1">
    <citation type="journal article" date="2019" name="Plant J.">
        <title>Chlorella vulgaris genome assembly and annotation reveals the molecular basis for metabolic acclimation to high light conditions.</title>
        <authorList>
            <person name="Cecchin M."/>
            <person name="Marcolungo L."/>
            <person name="Rossato M."/>
            <person name="Girolomoni L."/>
            <person name="Cosentino E."/>
            <person name="Cuine S."/>
            <person name="Li-Beisson Y."/>
            <person name="Delledonne M."/>
            <person name="Ballottari M."/>
        </authorList>
    </citation>
    <scope>NUCLEOTIDE SEQUENCE</scope>
    <source>
        <strain evidence="4">211/11P</strain>
    </source>
</reference>
<feature type="compositionally biased region" description="Low complexity" evidence="3">
    <location>
        <begin position="883"/>
        <end position="915"/>
    </location>
</feature>
<evidence type="ECO:0000313" key="5">
    <source>
        <dbReference type="Proteomes" id="UP001055712"/>
    </source>
</evidence>
<dbReference type="Pfam" id="PF24161">
    <property type="entry name" value="CCDC39"/>
    <property type="match status" value="1"/>
</dbReference>